<dbReference type="AlphaFoldDB" id="A0A2A5T3H3"/>
<evidence type="ECO:0000259" key="1">
    <source>
        <dbReference type="Pfam" id="PF13737"/>
    </source>
</evidence>
<dbReference type="PANTHER" id="PTHR34631:SF3">
    <property type="entry name" value="ISSOD12 TRANSPOSASE TNPA_ISSOD12"/>
    <property type="match status" value="1"/>
</dbReference>
<proteinExistence type="predicted"/>
<dbReference type="InterPro" id="IPR053172">
    <property type="entry name" value="Tn903_transposase"/>
</dbReference>
<dbReference type="EMBL" id="NBYY01000015">
    <property type="protein sequence ID" value="PCS22702.1"/>
    <property type="molecule type" value="Genomic_DNA"/>
</dbReference>
<dbReference type="Pfam" id="PF13737">
    <property type="entry name" value="DDE_Tnp_1_5"/>
    <property type="match status" value="1"/>
</dbReference>
<keyword evidence="3" id="KW-1185">Reference proteome</keyword>
<dbReference type="InterPro" id="IPR025668">
    <property type="entry name" value="Tnp_DDE_dom"/>
</dbReference>
<name>A0A2A5T3H3_9GAMM</name>
<protein>
    <submittedName>
        <fullName evidence="2">Mobile element protein</fullName>
    </submittedName>
</protein>
<comment type="caution">
    <text evidence="2">The sequence shown here is derived from an EMBL/GenBank/DDBJ whole genome shotgun (WGS) entry which is preliminary data.</text>
</comment>
<evidence type="ECO:0000313" key="2">
    <source>
        <dbReference type="EMBL" id="PCS22702.1"/>
    </source>
</evidence>
<accession>A0A2A5T3H3</accession>
<dbReference type="Proteomes" id="UP000219020">
    <property type="component" value="Unassembled WGS sequence"/>
</dbReference>
<gene>
    <name evidence="2" type="ORF">BTN49_1660</name>
</gene>
<dbReference type="PANTHER" id="PTHR34631">
    <property type="match status" value="1"/>
</dbReference>
<organism evidence="2 3">
    <name type="scientific">Candidatus Enterovibrio escicola</name>
    <dbReference type="NCBI Taxonomy" id="1927127"/>
    <lineage>
        <taxon>Bacteria</taxon>
        <taxon>Pseudomonadati</taxon>
        <taxon>Pseudomonadota</taxon>
        <taxon>Gammaproteobacteria</taxon>
        <taxon>Vibrionales</taxon>
        <taxon>Vibrionaceae</taxon>
        <taxon>Enterovibrio</taxon>
    </lineage>
</organism>
<reference evidence="3" key="1">
    <citation type="submission" date="2017-04" db="EMBL/GenBank/DDBJ databases">
        <title>Genome evolution of the luminous symbionts of deep sea anglerfish.</title>
        <authorList>
            <person name="Hendry T.A."/>
        </authorList>
    </citation>
    <scope>NUCLEOTIDE SEQUENCE [LARGE SCALE GENOMIC DNA]</scope>
</reference>
<sequence>MGKSKHKISNWKEYNQTLVKHGSVTFWTDVAAIKVCHCLKHHGYRDRGFIFLDTLIETALMVKYIFKFPLRGLKGFLNSVVTLMPQPKNIR</sequence>
<feature type="domain" description="Transposase DDE" evidence="1">
    <location>
        <begin position="20"/>
        <end position="86"/>
    </location>
</feature>
<evidence type="ECO:0000313" key="3">
    <source>
        <dbReference type="Proteomes" id="UP000219020"/>
    </source>
</evidence>